<reference evidence="9" key="1">
    <citation type="submission" date="2020-05" db="UniProtKB">
        <authorList>
            <consortium name="EnsemblMetazoa"/>
        </authorList>
    </citation>
    <scope>IDENTIFICATION</scope>
    <source>
        <strain evidence="9">Yale</strain>
    </source>
</reference>
<protein>
    <recommendedName>
        <fullName evidence="11">Glutathione S-transferase 1</fullName>
    </recommendedName>
</protein>
<feature type="compositionally biased region" description="Low complexity" evidence="6">
    <location>
        <begin position="276"/>
        <end position="288"/>
    </location>
</feature>
<evidence type="ECO:0000256" key="5">
    <source>
        <dbReference type="SAM" id="Coils"/>
    </source>
</evidence>
<dbReference type="PROSITE" id="PS50404">
    <property type="entry name" value="GST_NTER"/>
    <property type="match status" value="1"/>
</dbReference>
<comment type="similarity">
    <text evidence="1">Belongs to the TCP10 family.</text>
</comment>
<evidence type="ECO:0000259" key="7">
    <source>
        <dbReference type="PROSITE" id="PS50404"/>
    </source>
</evidence>
<dbReference type="Gene3D" id="2.20.25.240">
    <property type="match status" value="4"/>
</dbReference>
<evidence type="ECO:0000259" key="8">
    <source>
        <dbReference type="PROSITE" id="PS50405"/>
    </source>
</evidence>
<evidence type="ECO:0000256" key="3">
    <source>
        <dbReference type="ARBA" id="ARBA00022771"/>
    </source>
</evidence>
<sequence>MLQNKASSAPTFAKTTTMATQNEKQCNIVKRLEELNKWQEEQKRLLEERQNRQREILGIEQQTMYEMLGLCGENTAEAPIDNRNSKEQQQQEPQQQQNSQESIENIPIKEDADSADYEDVEDFIGEYTDEDFEECKDVLEPEDKLPEINSLNYMNPAYANAFKESFKPKKPFLKRGEGLKQRFKIDPNEFRLNNLPRYKFANAHPHFITKSIVKRRPGVAPNDPVKHKKSENECIIPYVQPPPLEANEQRFQQILLTSKNTCNSTPDPKSTLTNNSESPQRARSSSSPGRVRFSDANNAAVPKPREYPPNEGPTPQGTTVAWCQILDPKQVQPITVRRNSVQASSPQPEVDIFDLIQRKAQSGADMNSSAVQNYMQRCLYENYNGIVDEKQQVSSTTDLKTKRLQPLVVPDAVAPEVSSVDEIDDECETETEAENETDNSLDNNGGNNNKCLESNDYSNITPSPEVRVRFNDSNDTREYEKTENNSTITDHLSGNKDDDNSHDEFFQQFKNALFAALQLKADNPNDTNSTPSNTTLTPKDSDLIHAAIQKATAELQEKTDLIKLRLCELEREINTFKENNVQLMKIKQEHELEKNLQAQEHLEAMGRLKDEKIQIEIRLHEERMKLEEERRKLEQQYRSKTQAFMAKERKEVEKLREQLVQIETQLKGKEHTHMAAQARLRSQMRNTERDQKKLHEEIERLTKENKRLESENLRIGREQNNKLLQEINRNIARLASPKAVLETNKGRITPRKSVSKTIVTAAVVNRLQRQSAMGYFQAPKKSKAGSRSSSSKNGDKGNKMSLTSGAETETTPDTSISEDTSSRKAELPAQEAYCLTEQQQEQRRRYEEGLPIGIEDNKEEEDDDILREMDCSPENMVGFEDQPQYIEEQPPTRLKSGESPLPPPSSPTATLAPVPNNMKREIINADGSRDIWYPNGNLKKISADGMITRMLYYNKDVKETNVNDGTVKYYYAETNTWHTTYLDGLNILEFPTGQIEHRHKNGVIEIHYPNNSVKIFDPNDEHKLEEWRFADGTNLVQMRNGDRILMLPNGQKEIHTKNNKRREYPDGTVKTVYKDGSQETRYSNGRKKKMDESEVQMVRSAKGKDMLLVGKYLFHYDDRTTKAYRWVCSRRKDAIPCRVRLYTTLIDETDETQHAVIRITGEHPHGPADEDAIKKAKERKRSAVMLGLACTLPNNTLKRKLKAEQAKLAKLARLAASGNENESELVESLLEECETDISTSLMGQEEEKKVLMLKTAKGYNMIAVNGCVYRLDGKSVMSSTYRWKCFRSKDLQCTARIYTECLTSGQHRYKAIRLNEGVHNHEPYTENKVTTLIRRNNIKILHGDEEHGTLQVFDGFKCNPLKVGMAPLSSQSGGKVQGICGSLGTPVRQGVRYERAESTAALYKYVENPIEALNDPKDGDITKFTFLPSKKGNKVLCLNKMIYHYDSKGATSNRAYWTCLYRRHKGHKCNGRLTTEDVEGLTRITKVSGMHNHEDHMSYIEKKLSESARSAVSQPDSLRDDDDNDSFTQHVIEEEDSDGRTDGDITYHEMVQIDPNDTEYDNKSFDSKIEIVYEDNVVEEILGGFDENENENKSYETVDCKIEKESLKDTIEYVEMERATEDEIKNYHFKYECDDYDNDDEEDNDDLVSIDDNHDSDETYTPVNKKPKLTLAHPAHRITRQTLSRAPHTDNIDITKVAKLRSAKGGELLCVDGFIYHLKSVSPNNRTYWSCIKSKDRKYKCPARVASVSKNNEIKVTHVSNYHTHPFSEEDIKRRLYNEFSKLENTELKVNDILHRPISELNPEFAKILKNRIRTERNFKMAKNGINMKLYAVSDGPPSLAVRMCLKALELPYELKNVNFMAAEHMTDEYAKLNPQKEIPVLDDHGFYLSESVAIMQYLCDKYADETPLYPKTPKARALVNHRLCFNMSFYYASISPYTMAPIFFDYERTELGLKKVRNALSVFETYLRRLGAKYAAGNHLTIADFALSSSTLCLEAIEFDLKSYPLVWKWYQTFKREYPTLWDIGNTGMKEIIHLEQNPPDMSHMQHPFHPTRKASNTF</sequence>
<dbReference type="STRING" id="37546.A0A1B0FB04"/>
<dbReference type="InterPro" id="IPR010987">
    <property type="entry name" value="Glutathione-S-Trfase_C-like"/>
</dbReference>
<dbReference type="InterPro" id="IPR007588">
    <property type="entry name" value="Znf_FLYWCH"/>
</dbReference>
<dbReference type="GO" id="GO:0015631">
    <property type="term" value="F:tubulin binding"/>
    <property type="evidence" value="ECO:0007669"/>
    <property type="project" value="TreeGrafter"/>
</dbReference>
<dbReference type="Pfam" id="PF07202">
    <property type="entry name" value="Tcp10_C"/>
    <property type="match status" value="2"/>
</dbReference>
<dbReference type="GO" id="GO:0005813">
    <property type="term" value="C:centrosome"/>
    <property type="evidence" value="ECO:0007669"/>
    <property type="project" value="TreeGrafter"/>
</dbReference>
<dbReference type="GO" id="GO:0008270">
    <property type="term" value="F:zinc ion binding"/>
    <property type="evidence" value="ECO:0007669"/>
    <property type="project" value="UniProtKB-KW"/>
</dbReference>
<dbReference type="VEuPathDB" id="VectorBase:GMOY000702"/>
<evidence type="ECO:0000256" key="6">
    <source>
        <dbReference type="SAM" id="MobiDB-lite"/>
    </source>
</evidence>
<dbReference type="Pfam" id="PF00043">
    <property type="entry name" value="GST_C"/>
    <property type="match status" value="1"/>
</dbReference>
<feature type="compositionally biased region" description="Basic and acidic residues" evidence="6">
    <location>
        <begin position="493"/>
        <end position="502"/>
    </location>
</feature>
<dbReference type="GO" id="GO:0061511">
    <property type="term" value="P:centriole elongation"/>
    <property type="evidence" value="ECO:0007669"/>
    <property type="project" value="TreeGrafter"/>
</dbReference>
<dbReference type="Pfam" id="PF02798">
    <property type="entry name" value="GST_N"/>
    <property type="match status" value="1"/>
</dbReference>
<feature type="compositionally biased region" description="Low complexity" evidence="6">
    <location>
        <begin position="87"/>
        <end position="106"/>
    </location>
</feature>
<feature type="compositionally biased region" description="Acidic residues" evidence="6">
    <location>
        <begin position="1635"/>
        <end position="1649"/>
    </location>
</feature>
<dbReference type="Proteomes" id="UP000092444">
    <property type="component" value="Unassembled WGS sequence"/>
</dbReference>
<dbReference type="CDD" id="cd03177">
    <property type="entry name" value="GST_C_Delta_Epsilon"/>
    <property type="match status" value="1"/>
</dbReference>
<accession>A0A1B0FB04</accession>
<dbReference type="InterPro" id="IPR004045">
    <property type="entry name" value="Glutathione_S-Trfase_N"/>
</dbReference>
<feature type="domain" description="GST N-terminal" evidence="7">
    <location>
        <begin position="1826"/>
        <end position="1907"/>
    </location>
</feature>
<feature type="coiled-coil region" evidence="5">
    <location>
        <begin position="28"/>
        <end position="55"/>
    </location>
</feature>
<feature type="region of interest" description="Disordered" evidence="6">
    <location>
        <begin position="83"/>
        <end position="115"/>
    </location>
</feature>
<keyword evidence="2" id="KW-0479">Metal-binding</keyword>
<evidence type="ECO:0000313" key="10">
    <source>
        <dbReference type="Proteomes" id="UP000092444"/>
    </source>
</evidence>
<proteinExistence type="inferred from homology"/>
<name>A0A1B0FB04_GLOMM</name>
<dbReference type="SUPFAM" id="SSF47616">
    <property type="entry name" value="GST C-terminal domain-like"/>
    <property type="match status" value="1"/>
</dbReference>
<feature type="region of interest" description="Disordered" evidence="6">
    <location>
        <begin position="774"/>
        <end position="863"/>
    </location>
</feature>
<dbReference type="InterPro" id="IPR036282">
    <property type="entry name" value="Glutathione-S-Trfase_C_sf"/>
</dbReference>
<dbReference type="PROSITE" id="PS50405">
    <property type="entry name" value="GST_CTER"/>
    <property type="match status" value="1"/>
</dbReference>
<evidence type="ECO:0000256" key="2">
    <source>
        <dbReference type="ARBA" id="ARBA00022723"/>
    </source>
</evidence>
<dbReference type="SFLD" id="SFLDG00358">
    <property type="entry name" value="Main_(cytGST)"/>
    <property type="match status" value="1"/>
</dbReference>
<dbReference type="InterPro" id="IPR047002">
    <property type="entry name" value="Tcp10_C_sf"/>
</dbReference>
<dbReference type="FunFam" id="1.20.1050.10:FF:000007">
    <property type="entry name" value="Glutathione S-transferase 1-1"/>
    <property type="match status" value="1"/>
</dbReference>
<dbReference type="GO" id="GO:0005814">
    <property type="term" value="C:centriole"/>
    <property type="evidence" value="ECO:0007669"/>
    <property type="project" value="TreeGrafter"/>
</dbReference>
<feature type="compositionally biased region" description="Acidic residues" evidence="6">
    <location>
        <begin position="419"/>
        <end position="439"/>
    </location>
</feature>
<dbReference type="SFLD" id="SFLDS00019">
    <property type="entry name" value="Glutathione_Transferase_(cytos"/>
    <property type="match status" value="1"/>
</dbReference>
<keyword evidence="4" id="KW-0862">Zinc</keyword>
<dbReference type="FunFam" id="3.40.30.10:FF:000295">
    <property type="entry name" value="Glutathione S-transferase unclassified 1"/>
    <property type="match status" value="1"/>
</dbReference>
<dbReference type="InterPro" id="IPR036249">
    <property type="entry name" value="Thioredoxin-like_sf"/>
</dbReference>
<dbReference type="PhylomeDB" id="A0A1B0FB04"/>
<feature type="coiled-coil region" evidence="5">
    <location>
        <begin position="612"/>
        <end position="718"/>
    </location>
</feature>
<dbReference type="InterPro" id="IPR004046">
    <property type="entry name" value="GST_C"/>
</dbReference>
<feature type="compositionally biased region" description="Polar residues" evidence="6">
    <location>
        <begin position="800"/>
        <end position="819"/>
    </location>
</feature>
<feature type="region of interest" description="Disordered" evidence="6">
    <location>
        <begin position="259"/>
        <end position="318"/>
    </location>
</feature>
<dbReference type="GO" id="GO:0003824">
    <property type="term" value="F:catalytic activity"/>
    <property type="evidence" value="ECO:0007669"/>
    <property type="project" value="UniProtKB-ARBA"/>
</dbReference>
<dbReference type="Gene3D" id="1.20.1050.10">
    <property type="match status" value="1"/>
</dbReference>
<dbReference type="Gene3D" id="2.60.450.20">
    <property type="match status" value="1"/>
</dbReference>
<dbReference type="InterPro" id="IPR026581">
    <property type="entry name" value="TCP10L/CENPJ"/>
</dbReference>
<dbReference type="EMBL" id="CCAG010018011">
    <property type="status" value="NOT_ANNOTATED_CDS"/>
    <property type="molecule type" value="Genomic_DNA"/>
</dbReference>
<feature type="compositionally biased region" description="Polar residues" evidence="6">
    <location>
        <begin position="450"/>
        <end position="462"/>
    </location>
</feature>
<dbReference type="FunFam" id="2.60.450.20:FF:000002">
    <property type="entry name" value="Spindle assembly abnormal 4"/>
    <property type="match status" value="1"/>
</dbReference>
<dbReference type="PANTHER" id="PTHR10331:SF6">
    <property type="entry name" value="SPINDLE ASSEMBLY ABNORMAL 4"/>
    <property type="match status" value="1"/>
</dbReference>
<evidence type="ECO:0000256" key="4">
    <source>
        <dbReference type="ARBA" id="ARBA00022833"/>
    </source>
</evidence>
<dbReference type="InterPro" id="IPR040079">
    <property type="entry name" value="Glutathione_S-Trfase"/>
</dbReference>
<dbReference type="Gene3D" id="3.40.30.10">
    <property type="entry name" value="Glutaredoxin"/>
    <property type="match status" value="1"/>
</dbReference>
<dbReference type="InterPro" id="IPR009852">
    <property type="entry name" value="CENPJ_C_dom"/>
</dbReference>
<keyword evidence="3" id="KW-0863">Zinc-finger</keyword>
<feature type="compositionally biased region" description="Basic and acidic residues" evidence="6">
    <location>
        <begin position="466"/>
        <end position="483"/>
    </location>
</feature>
<dbReference type="EnsemblMetazoa" id="GMOY000702-RA">
    <property type="protein sequence ID" value="GMOY000702-PA"/>
    <property type="gene ID" value="GMOY000702"/>
</dbReference>
<dbReference type="SUPFAM" id="SSF52833">
    <property type="entry name" value="Thioredoxin-like"/>
    <property type="match status" value="1"/>
</dbReference>
<evidence type="ECO:0000256" key="1">
    <source>
        <dbReference type="ARBA" id="ARBA00005627"/>
    </source>
</evidence>
<keyword evidence="5" id="KW-0175">Coiled coil</keyword>
<evidence type="ECO:0000313" key="9">
    <source>
        <dbReference type="EnsemblMetazoa" id="GMOY000702-PA"/>
    </source>
</evidence>
<feature type="region of interest" description="Disordered" evidence="6">
    <location>
        <begin position="413"/>
        <end position="502"/>
    </location>
</feature>
<evidence type="ECO:0008006" key="11">
    <source>
        <dbReference type="Google" id="ProtNLM"/>
    </source>
</evidence>
<feature type="region of interest" description="Disordered" evidence="6">
    <location>
        <begin position="890"/>
        <end position="913"/>
    </location>
</feature>
<dbReference type="PANTHER" id="PTHR10331">
    <property type="entry name" value="T COMPLEX PROTEIN 10"/>
    <property type="match status" value="1"/>
</dbReference>
<feature type="region of interest" description="Disordered" evidence="6">
    <location>
        <begin position="1"/>
        <end position="21"/>
    </location>
</feature>
<feature type="compositionally biased region" description="Polar residues" evidence="6">
    <location>
        <begin position="259"/>
        <end position="275"/>
    </location>
</feature>
<feature type="region of interest" description="Disordered" evidence="6">
    <location>
        <begin position="1635"/>
        <end position="1660"/>
    </location>
</feature>
<organism evidence="9 10">
    <name type="scientific">Glossina morsitans morsitans</name>
    <name type="common">Savannah tsetse fly</name>
    <dbReference type="NCBI Taxonomy" id="37546"/>
    <lineage>
        <taxon>Eukaryota</taxon>
        <taxon>Metazoa</taxon>
        <taxon>Ecdysozoa</taxon>
        <taxon>Arthropoda</taxon>
        <taxon>Hexapoda</taxon>
        <taxon>Insecta</taxon>
        <taxon>Pterygota</taxon>
        <taxon>Neoptera</taxon>
        <taxon>Endopterygota</taxon>
        <taxon>Diptera</taxon>
        <taxon>Brachycera</taxon>
        <taxon>Muscomorpha</taxon>
        <taxon>Hippoboscoidea</taxon>
        <taxon>Glossinidae</taxon>
        <taxon>Glossina</taxon>
    </lineage>
</organism>
<feature type="domain" description="GST C-terminal" evidence="8">
    <location>
        <begin position="1913"/>
        <end position="2043"/>
    </location>
</feature>
<dbReference type="Pfam" id="PF04500">
    <property type="entry name" value="FLYWCH"/>
    <property type="match status" value="4"/>
</dbReference>
<keyword evidence="10" id="KW-1185">Reference proteome</keyword>
<dbReference type="GO" id="GO:0060271">
    <property type="term" value="P:cilium assembly"/>
    <property type="evidence" value="ECO:0007669"/>
    <property type="project" value="TreeGrafter"/>
</dbReference>